<dbReference type="AlphaFoldDB" id="A0A5A7R3G7"/>
<evidence type="ECO:0000256" key="1">
    <source>
        <dbReference type="SAM" id="MobiDB-lite"/>
    </source>
</evidence>
<evidence type="ECO:0000256" key="2">
    <source>
        <dbReference type="SAM" id="Phobius"/>
    </source>
</evidence>
<keyword evidence="2" id="KW-0472">Membrane</keyword>
<sequence length="362" mass="39339">MFLNLPLAAEGEVRLLLLTSLRRVVGKEKKGPKSIVGGKAAEAAAGDGEAAESSSGNADILFNFRWPIFGSFRSFLKNWTTIPKLRHPFLQHGANREHIGPTYPLLQLLEHPFSPFLVNLVRHHQCGPGRKPLPVELQLHHQLPQLHPRGPAFPPLQPGRQIQHVRHHFRPLYVPQESVPEPAILVGPTNEARDIGHRDGQVVVVHLSQIGPQSGESVMPDHRLGPRQGPEKRAFSGIGHSHKAHDGFGSGLAYVGFVVIGLIVAQVIVVICLGAFCEVHIAQATVTSLGHENSSKFVSEMFVSLSVSSHALYSCGCQSGAGSDCWKLSDEFESSEPGISQGSNDPEGFFSIEEEGITPSKR</sequence>
<dbReference type="EMBL" id="BKCP01010070">
    <property type="protein sequence ID" value="GER52009.1"/>
    <property type="molecule type" value="Genomic_DNA"/>
</dbReference>
<protein>
    <submittedName>
        <fullName evidence="3">Atypical CYS HIS rich thioredoxin 4</fullName>
    </submittedName>
</protein>
<feature type="region of interest" description="Disordered" evidence="1">
    <location>
        <begin position="333"/>
        <end position="362"/>
    </location>
</feature>
<feature type="transmembrane region" description="Helical" evidence="2">
    <location>
        <begin position="252"/>
        <end position="276"/>
    </location>
</feature>
<keyword evidence="4" id="KW-1185">Reference proteome</keyword>
<proteinExistence type="predicted"/>
<evidence type="ECO:0000313" key="3">
    <source>
        <dbReference type="EMBL" id="GER52009.1"/>
    </source>
</evidence>
<name>A0A5A7R3G7_STRAF</name>
<keyword evidence="2" id="KW-1133">Transmembrane helix</keyword>
<comment type="caution">
    <text evidence="3">The sequence shown here is derived from an EMBL/GenBank/DDBJ whole genome shotgun (WGS) entry which is preliminary data.</text>
</comment>
<accession>A0A5A7R3G7</accession>
<dbReference type="Proteomes" id="UP000325081">
    <property type="component" value="Unassembled WGS sequence"/>
</dbReference>
<gene>
    <name evidence="3" type="ORF">STAS_29436</name>
</gene>
<keyword evidence="2" id="KW-0812">Transmembrane</keyword>
<evidence type="ECO:0000313" key="4">
    <source>
        <dbReference type="Proteomes" id="UP000325081"/>
    </source>
</evidence>
<reference evidence="4" key="1">
    <citation type="journal article" date="2019" name="Curr. Biol.">
        <title>Genome Sequence of Striga asiatica Provides Insight into the Evolution of Plant Parasitism.</title>
        <authorList>
            <person name="Yoshida S."/>
            <person name="Kim S."/>
            <person name="Wafula E.K."/>
            <person name="Tanskanen J."/>
            <person name="Kim Y.M."/>
            <person name="Honaas L."/>
            <person name="Yang Z."/>
            <person name="Spallek T."/>
            <person name="Conn C.E."/>
            <person name="Ichihashi Y."/>
            <person name="Cheong K."/>
            <person name="Cui S."/>
            <person name="Der J.P."/>
            <person name="Gundlach H."/>
            <person name="Jiao Y."/>
            <person name="Hori C."/>
            <person name="Ishida J.K."/>
            <person name="Kasahara H."/>
            <person name="Kiba T."/>
            <person name="Kim M.S."/>
            <person name="Koo N."/>
            <person name="Laohavisit A."/>
            <person name="Lee Y.H."/>
            <person name="Lumba S."/>
            <person name="McCourt P."/>
            <person name="Mortimer J.C."/>
            <person name="Mutuku J.M."/>
            <person name="Nomura T."/>
            <person name="Sasaki-Sekimoto Y."/>
            <person name="Seto Y."/>
            <person name="Wang Y."/>
            <person name="Wakatake T."/>
            <person name="Sakakibara H."/>
            <person name="Demura T."/>
            <person name="Yamaguchi S."/>
            <person name="Yoneyama K."/>
            <person name="Manabe R.I."/>
            <person name="Nelson D.C."/>
            <person name="Schulman A.H."/>
            <person name="Timko M.P."/>
            <person name="dePamphilis C.W."/>
            <person name="Choi D."/>
            <person name="Shirasu K."/>
        </authorList>
    </citation>
    <scope>NUCLEOTIDE SEQUENCE [LARGE SCALE GENOMIC DNA]</scope>
    <source>
        <strain evidence="4">cv. UVA1</strain>
    </source>
</reference>
<organism evidence="3 4">
    <name type="scientific">Striga asiatica</name>
    <name type="common">Asiatic witchweed</name>
    <name type="synonym">Buchnera asiatica</name>
    <dbReference type="NCBI Taxonomy" id="4170"/>
    <lineage>
        <taxon>Eukaryota</taxon>
        <taxon>Viridiplantae</taxon>
        <taxon>Streptophyta</taxon>
        <taxon>Embryophyta</taxon>
        <taxon>Tracheophyta</taxon>
        <taxon>Spermatophyta</taxon>
        <taxon>Magnoliopsida</taxon>
        <taxon>eudicotyledons</taxon>
        <taxon>Gunneridae</taxon>
        <taxon>Pentapetalae</taxon>
        <taxon>asterids</taxon>
        <taxon>lamiids</taxon>
        <taxon>Lamiales</taxon>
        <taxon>Orobanchaceae</taxon>
        <taxon>Buchnereae</taxon>
        <taxon>Striga</taxon>
    </lineage>
</organism>